<dbReference type="InterPro" id="IPR042530">
    <property type="entry name" value="EME1/EME2_C"/>
</dbReference>
<sequence>MLLSEIQLSHSLHQTHRGLRPALQALIAERQMGGLVKVTTGTDRLQRAKGVSFLNVPGVTPADRISLFWMDAIEATGLMTLGSLSDFVKIFRDRHGQTQLIQRTVLFIHGDHRHEEYLPSTVVDDTLAKLEMELPCVYRTGNTVEDGARVILNYMHALHDMVSPVSDSIPDVRRQMLMTIPAITEARANLVFSRYPTFRELQAALNAMRPEVEAGRVTLNRTLFTGEPNQPGGDPELWVRNLYVFCTDRTGTAVLWPEEAMLSMEERSRS</sequence>
<gene>
    <name evidence="1" type="ORF">AAF712_015685</name>
</gene>
<proteinExistence type="predicted"/>
<evidence type="ECO:0000313" key="2">
    <source>
        <dbReference type="Proteomes" id="UP001437256"/>
    </source>
</evidence>
<organism evidence="1 2">
    <name type="scientific">Marasmius tenuissimus</name>
    <dbReference type="NCBI Taxonomy" id="585030"/>
    <lineage>
        <taxon>Eukaryota</taxon>
        <taxon>Fungi</taxon>
        <taxon>Dikarya</taxon>
        <taxon>Basidiomycota</taxon>
        <taxon>Agaricomycotina</taxon>
        <taxon>Agaricomycetes</taxon>
        <taxon>Agaricomycetidae</taxon>
        <taxon>Agaricales</taxon>
        <taxon>Marasmiineae</taxon>
        <taxon>Marasmiaceae</taxon>
        <taxon>Marasmius</taxon>
    </lineage>
</organism>
<protein>
    <submittedName>
        <fullName evidence="1">Uncharacterized protein</fullName>
    </submittedName>
</protein>
<accession>A0ABR2ZB25</accession>
<evidence type="ECO:0000313" key="1">
    <source>
        <dbReference type="EMBL" id="KAL0057672.1"/>
    </source>
</evidence>
<name>A0ABR2ZB25_9AGAR</name>
<dbReference type="EMBL" id="JBBXMP010000466">
    <property type="protein sequence ID" value="KAL0057672.1"/>
    <property type="molecule type" value="Genomic_DNA"/>
</dbReference>
<dbReference type="Gene3D" id="1.10.150.670">
    <property type="entry name" value="Crossover junction endonuclease EME1, DNA-binding domain"/>
    <property type="match status" value="1"/>
</dbReference>
<dbReference type="Proteomes" id="UP001437256">
    <property type="component" value="Unassembled WGS sequence"/>
</dbReference>
<comment type="caution">
    <text evidence="1">The sequence shown here is derived from an EMBL/GenBank/DDBJ whole genome shotgun (WGS) entry which is preliminary data.</text>
</comment>
<keyword evidence="2" id="KW-1185">Reference proteome</keyword>
<reference evidence="1 2" key="1">
    <citation type="submission" date="2024-05" db="EMBL/GenBank/DDBJ databases">
        <title>A draft genome resource for the thread blight pathogen Marasmius tenuissimus strain MS-2.</title>
        <authorList>
            <person name="Yulfo-Soto G.E."/>
            <person name="Baruah I.K."/>
            <person name="Amoako-Attah I."/>
            <person name="Bukari Y."/>
            <person name="Meinhardt L.W."/>
            <person name="Bailey B.A."/>
            <person name="Cohen S.P."/>
        </authorList>
    </citation>
    <scope>NUCLEOTIDE SEQUENCE [LARGE SCALE GENOMIC DNA]</scope>
    <source>
        <strain evidence="1 2">MS-2</strain>
    </source>
</reference>